<keyword evidence="2" id="KW-1185">Reference proteome</keyword>
<dbReference type="AlphaFoldDB" id="H3KHX6"/>
<name>H3KHX6_9BURK</name>
<dbReference type="Proteomes" id="UP000004956">
    <property type="component" value="Unassembled WGS sequence"/>
</dbReference>
<dbReference type="Pfam" id="PF13177">
    <property type="entry name" value="DNA_pol3_delta2"/>
    <property type="match status" value="1"/>
</dbReference>
<dbReference type="PATRIC" id="fig|762967.3.peg.1872"/>
<evidence type="ECO:0000313" key="1">
    <source>
        <dbReference type="EMBL" id="EHY30277.1"/>
    </source>
</evidence>
<protein>
    <submittedName>
        <fullName evidence="1">Putative DNA polymerase III, delta' subunit</fullName>
    </submittedName>
</protein>
<dbReference type="HOGENOM" id="CLU_006229_4_3_4"/>
<proteinExistence type="predicted"/>
<gene>
    <name evidence="1" type="ORF">HMPREF9440_02373</name>
</gene>
<dbReference type="EMBL" id="AFBQ01000362">
    <property type="protein sequence ID" value="EHY30277.1"/>
    <property type="molecule type" value="Genomic_DNA"/>
</dbReference>
<evidence type="ECO:0000313" key="2">
    <source>
        <dbReference type="Proteomes" id="UP000004956"/>
    </source>
</evidence>
<dbReference type="PANTHER" id="PTHR11669">
    <property type="entry name" value="REPLICATION FACTOR C / DNA POLYMERASE III GAMMA-TAU SUBUNIT"/>
    <property type="match status" value="1"/>
</dbReference>
<sequence>MALTEAALKSATEKAPYPWLGEAFGELLAMRSRLPNAVLIHGAPGIGLFELGKAFAESLMCVSPNPDGTACGRCQGCRLTSAGTHPDLKFVLSEAAAAEHELPYEPAENERSSATKKLSREVRIHQVRALADFLGLSAHSGGRRAVLVYPADMVRAEAAAALLKSMEEPPADLIFILVAEDVDAVLPTIRSRSRMVRVPMPTKAEALDWFKKKRLKAGEEALAMAGGAPLAALRQGQTDRLTPKAEKTLVELLKKGQALTPDDIVRAHSADFTTPPVALLLARWTHDLLRVKAGVEPRYFTTEAAALQAVAATMTEASLWEFSAKVLGVRRAAEHPLNAKQVWEAILLAYRTACGAK</sequence>
<dbReference type="OrthoDB" id="9811073at2"/>
<dbReference type="RefSeq" id="WP_008543762.1">
    <property type="nucleotide sequence ID" value="NZ_JH605015.1"/>
</dbReference>
<dbReference type="SUPFAM" id="SSF52540">
    <property type="entry name" value="P-loop containing nucleoside triphosphate hydrolases"/>
    <property type="match status" value="1"/>
</dbReference>
<dbReference type="InterPro" id="IPR027417">
    <property type="entry name" value="P-loop_NTPase"/>
</dbReference>
<dbReference type="GO" id="GO:0009360">
    <property type="term" value="C:DNA polymerase III complex"/>
    <property type="evidence" value="ECO:0007669"/>
    <property type="project" value="TreeGrafter"/>
</dbReference>
<dbReference type="GO" id="GO:0006261">
    <property type="term" value="P:DNA-templated DNA replication"/>
    <property type="evidence" value="ECO:0007669"/>
    <property type="project" value="TreeGrafter"/>
</dbReference>
<dbReference type="PANTHER" id="PTHR11669:SF8">
    <property type="entry name" value="DNA POLYMERASE III SUBUNIT DELTA"/>
    <property type="match status" value="1"/>
</dbReference>
<reference evidence="1 2" key="1">
    <citation type="submission" date="2011-11" db="EMBL/GenBank/DDBJ databases">
        <authorList>
            <person name="Weinstock G."/>
            <person name="Sodergren E."/>
            <person name="Clifton S."/>
            <person name="Fulton L."/>
            <person name="Fulton B."/>
            <person name="Courtney L."/>
            <person name="Fronick C."/>
            <person name="Harrison M."/>
            <person name="Strong C."/>
            <person name="Farmer C."/>
            <person name="Delahaunty K."/>
            <person name="Markovic C."/>
            <person name="Hall O."/>
            <person name="Minx P."/>
            <person name="Tomlinson C."/>
            <person name="Mitreva M."/>
            <person name="Hou S."/>
            <person name="Chen J."/>
            <person name="Wollam A."/>
            <person name="Pepin K.H."/>
            <person name="Johnson M."/>
            <person name="Bhonagiri V."/>
            <person name="Zhang X."/>
            <person name="Suruliraj S."/>
            <person name="Warren W."/>
            <person name="Chinwalla A."/>
            <person name="Mardis E.R."/>
            <person name="Wilson R.K."/>
        </authorList>
    </citation>
    <scope>NUCLEOTIDE SEQUENCE [LARGE SCALE GENOMIC DNA]</scope>
    <source>
        <strain evidence="1 2">YIT 11816</strain>
    </source>
</reference>
<accession>H3KHX6</accession>
<dbReference type="Gene3D" id="3.40.50.300">
    <property type="entry name" value="P-loop containing nucleotide triphosphate hydrolases"/>
    <property type="match status" value="1"/>
</dbReference>
<comment type="caution">
    <text evidence="1">The sequence shown here is derived from an EMBL/GenBank/DDBJ whole genome shotgun (WGS) entry which is preliminary data.</text>
</comment>
<organism evidence="1 2">
    <name type="scientific">Sutterella parvirubra YIT 11816</name>
    <dbReference type="NCBI Taxonomy" id="762967"/>
    <lineage>
        <taxon>Bacteria</taxon>
        <taxon>Pseudomonadati</taxon>
        <taxon>Pseudomonadota</taxon>
        <taxon>Betaproteobacteria</taxon>
        <taxon>Burkholderiales</taxon>
        <taxon>Sutterellaceae</taxon>
        <taxon>Sutterella</taxon>
    </lineage>
</organism>
<dbReference type="InterPro" id="IPR050238">
    <property type="entry name" value="DNA_Rep/Repair_Clamp_Loader"/>
</dbReference>
<dbReference type="STRING" id="762967.HMPREF9440_02373"/>